<dbReference type="InterPro" id="IPR028241">
    <property type="entry name" value="RAVE2/Rogdi"/>
</dbReference>
<evidence type="ECO:0000313" key="2">
    <source>
        <dbReference type="Proteomes" id="UP000799753"/>
    </source>
</evidence>
<keyword evidence="2" id="KW-1185">Reference proteome</keyword>
<gene>
    <name evidence="1" type="ORF">P280DRAFT_467478</name>
</gene>
<evidence type="ECO:0000313" key="1">
    <source>
        <dbReference type="EMBL" id="KAF2643451.1"/>
    </source>
</evidence>
<dbReference type="AlphaFoldDB" id="A0A6A6S944"/>
<dbReference type="Proteomes" id="UP000799753">
    <property type="component" value="Unassembled WGS sequence"/>
</dbReference>
<proteinExistence type="predicted"/>
<organism evidence="1 2">
    <name type="scientific">Massarina eburnea CBS 473.64</name>
    <dbReference type="NCBI Taxonomy" id="1395130"/>
    <lineage>
        <taxon>Eukaryota</taxon>
        <taxon>Fungi</taxon>
        <taxon>Dikarya</taxon>
        <taxon>Ascomycota</taxon>
        <taxon>Pezizomycotina</taxon>
        <taxon>Dothideomycetes</taxon>
        <taxon>Pleosporomycetidae</taxon>
        <taxon>Pleosporales</taxon>
        <taxon>Massarineae</taxon>
        <taxon>Massarinaceae</taxon>
        <taxon>Massarina</taxon>
    </lineage>
</organism>
<dbReference type="Pfam" id="PF10259">
    <property type="entry name" value="Rogdi_lz"/>
    <property type="match status" value="1"/>
</dbReference>
<dbReference type="OrthoDB" id="66510at2759"/>
<evidence type="ECO:0008006" key="3">
    <source>
        <dbReference type="Google" id="ProtNLM"/>
    </source>
</evidence>
<sequence length="305" mass="33577">MSTAIWPPIDAVQLAREQAASQARELEWLLLQLRETLQSLKAGLEECAALLAPSENGSTLVLSTVRSESLKGLVTRVGTRIVKGHVKLRLPSLPPLRGAATYDLVISSAPHAPTLVVPQLTSVRTAINTCLDVIDVTTWTGDASDANFVAGQLRLLYDHIQEGRQALKGYSDVQQAWWATPVDDKVFDPPLPPNVSFHLFVFDAALVLEIRTLELQTAGEESYSGFSFRDRLAVALGGARPPTHDEADRTFTYRGQEVRVREKVRVETQDPALISAMAKLNALEHSVMLSRKALHIVMGREEQLE</sequence>
<accession>A0A6A6S944</accession>
<dbReference type="GO" id="GO:0043291">
    <property type="term" value="C:RAVE complex"/>
    <property type="evidence" value="ECO:0007669"/>
    <property type="project" value="TreeGrafter"/>
</dbReference>
<reference evidence="1" key="1">
    <citation type="journal article" date="2020" name="Stud. Mycol.">
        <title>101 Dothideomycetes genomes: a test case for predicting lifestyles and emergence of pathogens.</title>
        <authorList>
            <person name="Haridas S."/>
            <person name="Albert R."/>
            <person name="Binder M."/>
            <person name="Bloem J."/>
            <person name="Labutti K."/>
            <person name="Salamov A."/>
            <person name="Andreopoulos B."/>
            <person name="Baker S."/>
            <person name="Barry K."/>
            <person name="Bills G."/>
            <person name="Bluhm B."/>
            <person name="Cannon C."/>
            <person name="Castanera R."/>
            <person name="Culley D."/>
            <person name="Daum C."/>
            <person name="Ezra D."/>
            <person name="Gonzalez J."/>
            <person name="Henrissat B."/>
            <person name="Kuo A."/>
            <person name="Liang C."/>
            <person name="Lipzen A."/>
            <person name="Lutzoni F."/>
            <person name="Magnuson J."/>
            <person name="Mondo S."/>
            <person name="Nolan M."/>
            <person name="Ohm R."/>
            <person name="Pangilinan J."/>
            <person name="Park H.-J."/>
            <person name="Ramirez L."/>
            <person name="Alfaro M."/>
            <person name="Sun H."/>
            <person name="Tritt A."/>
            <person name="Yoshinaga Y."/>
            <person name="Zwiers L.-H."/>
            <person name="Turgeon B."/>
            <person name="Goodwin S."/>
            <person name="Spatafora J."/>
            <person name="Crous P."/>
            <person name="Grigoriev I."/>
        </authorList>
    </citation>
    <scope>NUCLEOTIDE SEQUENCE</scope>
    <source>
        <strain evidence="1">CBS 473.64</strain>
    </source>
</reference>
<dbReference type="EMBL" id="MU006780">
    <property type="protein sequence ID" value="KAF2643451.1"/>
    <property type="molecule type" value="Genomic_DNA"/>
</dbReference>
<protein>
    <recommendedName>
        <fullName evidence="3">RAVE subunit 2/Rogdi</fullName>
    </recommendedName>
</protein>
<dbReference type="PANTHER" id="PTHR13618:SF1">
    <property type="entry name" value="PROTEIN ROGDI HOMOLOG"/>
    <property type="match status" value="1"/>
</dbReference>
<dbReference type="PANTHER" id="PTHR13618">
    <property type="entry name" value="LEUCINE ZIPPER CONTAINING TRANSCRIPTION FACTOR LZF1"/>
    <property type="match status" value="1"/>
</dbReference>
<name>A0A6A6S944_9PLEO</name>